<comment type="similarity">
    <text evidence="10">Belongs to the peptidase T1B family.</text>
</comment>
<dbReference type="PANTHER" id="PTHR32194">
    <property type="entry name" value="METALLOPROTEASE TLDD"/>
    <property type="match status" value="1"/>
</dbReference>
<keyword evidence="6 10" id="KW-0647">Proteasome</keyword>
<dbReference type="Proteomes" id="UP000663828">
    <property type="component" value="Unassembled WGS sequence"/>
</dbReference>
<keyword evidence="7" id="KW-0865">Zymogen</keyword>
<evidence type="ECO:0000256" key="6">
    <source>
        <dbReference type="ARBA" id="ARBA00022942"/>
    </source>
</evidence>
<dbReference type="GO" id="GO:0005634">
    <property type="term" value="C:nucleus"/>
    <property type="evidence" value="ECO:0007669"/>
    <property type="project" value="UniProtKB-SubCell"/>
</dbReference>
<comment type="subcellular location">
    <subcellularLocation>
        <location evidence="10">Cytoplasm</location>
    </subcellularLocation>
    <subcellularLocation>
        <location evidence="10">Nucleus</location>
    </subcellularLocation>
</comment>
<dbReference type="GO" id="GO:0004298">
    <property type="term" value="F:threonine-type endopeptidase activity"/>
    <property type="evidence" value="ECO:0007669"/>
    <property type="project" value="UniProtKB-KW"/>
</dbReference>
<dbReference type="CDD" id="cd03762">
    <property type="entry name" value="proteasome_beta_type_6"/>
    <property type="match status" value="1"/>
</dbReference>
<dbReference type="PROSITE" id="PS00854">
    <property type="entry name" value="PROTEASOME_BETA_1"/>
    <property type="match status" value="1"/>
</dbReference>
<dbReference type="PROSITE" id="PS51476">
    <property type="entry name" value="PROTEASOME_BETA_2"/>
    <property type="match status" value="1"/>
</dbReference>
<dbReference type="GO" id="GO:0051603">
    <property type="term" value="P:proteolysis involved in protein catabolic process"/>
    <property type="evidence" value="ECO:0007669"/>
    <property type="project" value="InterPro"/>
</dbReference>
<dbReference type="PRINTS" id="PR00141">
    <property type="entry name" value="PROTEASOME"/>
</dbReference>
<proteinExistence type="inferred from homology"/>
<evidence type="ECO:0000256" key="5">
    <source>
        <dbReference type="ARBA" id="ARBA00022801"/>
    </source>
</evidence>
<dbReference type="GO" id="GO:0005737">
    <property type="term" value="C:cytoplasm"/>
    <property type="evidence" value="ECO:0007669"/>
    <property type="project" value="UniProtKB-SubCell"/>
</dbReference>
<evidence type="ECO:0000256" key="7">
    <source>
        <dbReference type="ARBA" id="ARBA00023145"/>
    </source>
</evidence>
<dbReference type="PANTHER" id="PTHR32194:SF0">
    <property type="entry name" value="ATP-DEPENDENT PROTEASE SUBUNIT HSLV"/>
    <property type="match status" value="1"/>
</dbReference>
<keyword evidence="8 10" id="KW-0539">Nucleus</keyword>
<protein>
    <recommendedName>
        <fullName evidence="10">Proteasome subunit beta</fullName>
    </recommendedName>
</protein>
<evidence type="ECO:0000256" key="3">
    <source>
        <dbReference type="ARBA" id="ARBA00022670"/>
    </source>
</evidence>
<dbReference type="SUPFAM" id="SSF56235">
    <property type="entry name" value="N-terminal nucleophile aminohydrolases (Ntn hydrolases)"/>
    <property type="match status" value="1"/>
</dbReference>
<comment type="subunit">
    <text evidence="10">Component of the proteasome complex.</text>
</comment>
<evidence type="ECO:0000256" key="8">
    <source>
        <dbReference type="ARBA" id="ARBA00023242"/>
    </source>
</evidence>
<keyword evidence="3" id="KW-0645">Protease</keyword>
<comment type="function">
    <text evidence="10">Component of the proteasome, a multicatalytic proteinase complex which is characterized by its ability to cleave peptides with Arg, Phe, Tyr, Leu, and Glu adjacent to the leaving group at neutral or slightly basic pH. The proteasome has an ATP-dependent proteolytic activity.</text>
</comment>
<keyword evidence="5" id="KW-0378">Hydrolase</keyword>
<keyword evidence="2 10" id="KW-0963">Cytoplasm</keyword>
<reference evidence="11" key="1">
    <citation type="submission" date="2021-02" db="EMBL/GenBank/DDBJ databases">
        <authorList>
            <person name="Nowell W R."/>
        </authorList>
    </citation>
    <scope>NUCLEOTIDE SEQUENCE</scope>
</reference>
<evidence type="ECO:0000313" key="12">
    <source>
        <dbReference type="Proteomes" id="UP000663828"/>
    </source>
</evidence>
<dbReference type="AlphaFoldDB" id="A0A814BWF1"/>
<name>A0A814BWF1_ADIRI</name>
<evidence type="ECO:0000256" key="10">
    <source>
        <dbReference type="RuleBase" id="RU004203"/>
    </source>
</evidence>
<gene>
    <name evidence="11" type="ORF">XAT740_LOCUS9634</name>
</gene>
<dbReference type="FunFam" id="3.60.20.10:FF:000010">
    <property type="entry name" value="Proteasome subunit beta type-1"/>
    <property type="match status" value="1"/>
</dbReference>
<keyword evidence="12" id="KW-1185">Reference proteome</keyword>
<evidence type="ECO:0000256" key="4">
    <source>
        <dbReference type="ARBA" id="ARBA00022698"/>
    </source>
</evidence>
<sequence>MDVLNPMTYDAEEDQLRDRTKYSQMDKHIIPVEFQQQPVSTGTTIVAVEYDGGVIIGADTRTSAGTFVMNRFTDKLTPLTDQIFCLRSGSAADTQAIAQVVTYQLDFLSAEMNEPPLVRIAANCVRRMIYQYRDDFLAGMIVAGWDKKLGGQVYSCPLGGLLVRQPVTLGGSGSTYIWGYLDNNYRPNMTKDECYDFVLKGITLAITRDGSSGGCARIAIINKDGVERIDVLGNDLPKVFDL</sequence>
<dbReference type="Pfam" id="PF00227">
    <property type="entry name" value="Proteasome"/>
    <property type="match status" value="1"/>
</dbReference>
<dbReference type="InterPro" id="IPR001353">
    <property type="entry name" value="Proteasome_sua/b"/>
</dbReference>
<evidence type="ECO:0000313" key="11">
    <source>
        <dbReference type="EMBL" id="CAF0932031.1"/>
    </source>
</evidence>
<evidence type="ECO:0000256" key="2">
    <source>
        <dbReference type="ARBA" id="ARBA00022490"/>
    </source>
</evidence>
<keyword evidence="4" id="KW-0888">Threonine protease</keyword>
<organism evidence="11 12">
    <name type="scientific">Adineta ricciae</name>
    <name type="common">Rotifer</name>
    <dbReference type="NCBI Taxonomy" id="249248"/>
    <lineage>
        <taxon>Eukaryota</taxon>
        <taxon>Metazoa</taxon>
        <taxon>Spiralia</taxon>
        <taxon>Gnathifera</taxon>
        <taxon>Rotifera</taxon>
        <taxon>Eurotatoria</taxon>
        <taxon>Bdelloidea</taxon>
        <taxon>Adinetida</taxon>
        <taxon>Adinetidae</taxon>
        <taxon>Adineta</taxon>
    </lineage>
</organism>
<evidence type="ECO:0000256" key="9">
    <source>
        <dbReference type="PIRSR" id="PIRSR600243-1"/>
    </source>
</evidence>
<dbReference type="InterPro" id="IPR029055">
    <property type="entry name" value="Ntn_hydrolases_N"/>
</dbReference>
<dbReference type="InterPro" id="IPR023333">
    <property type="entry name" value="Proteasome_suB-type"/>
</dbReference>
<dbReference type="InterPro" id="IPR000243">
    <property type="entry name" value="Pept_T1A_subB"/>
</dbReference>
<accession>A0A814BWF1</accession>
<dbReference type="InterPro" id="IPR016050">
    <property type="entry name" value="Proteasome_bsu_CS"/>
</dbReference>
<dbReference type="GO" id="GO:0019774">
    <property type="term" value="C:proteasome core complex, beta-subunit complex"/>
    <property type="evidence" value="ECO:0007669"/>
    <property type="project" value="UniProtKB-ARBA"/>
</dbReference>
<comment type="caution">
    <text evidence="11">The sequence shown here is derived from an EMBL/GenBank/DDBJ whole genome shotgun (WGS) entry which is preliminary data.</text>
</comment>
<feature type="active site" description="Nucleophile" evidence="9">
    <location>
        <position position="43"/>
    </location>
</feature>
<evidence type="ECO:0000256" key="1">
    <source>
        <dbReference type="ARBA" id="ARBA00001198"/>
    </source>
</evidence>
<comment type="catalytic activity">
    <reaction evidence="1">
        <text>Cleavage of peptide bonds with very broad specificity.</text>
        <dbReference type="EC" id="3.4.25.1"/>
    </reaction>
</comment>
<dbReference type="EMBL" id="CAJNOR010000500">
    <property type="protein sequence ID" value="CAF0932031.1"/>
    <property type="molecule type" value="Genomic_DNA"/>
</dbReference>
<dbReference type="Gene3D" id="3.60.20.10">
    <property type="entry name" value="Glutamine Phosphoribosylpyrophosphate, subunit 1, domain 1"/>
    <property type="match status" value="1"/>
</dbReference>